<dbReference type="Proteomes" id="UP000885320">
    <property type="component" value="Unassembled WGS sequence"/>
</dbReference>
<name>A0A3J4MMV8_SALER</name>
<comment type="caution">
    <text evidence="2">The sequence shown here is derived from an EMBL/GenBank/DDBJ whole genome shotgun (WGS) entry which is preliminary data.</text>
</comment>
<sequence length="104" mass="11537">MNVTDDSLLRSGFTQSDLQKIKNNVESYGGTLGHAIRDLARRFILTVWVVSGCLAVFIFLVIFASEENVFSGAIGLSCGIAVAIFIQPPVLAYKSWRFCRTNKY</sequence>
<feature type="transmembrane region" description="Helical" evidence="1">
    <location>
        <begin position="70"/>
        <end position="93"/>
    </location>
</feature>
<dbReference type="AlphaFoldDB" id="A0A3J4MMV8"/>
<keyword evidence="1" id="KW-1133">Transmembrane helix</keyword>
<dbReference type="EMBL" id="RMUA01000015">
    <property type="protein sequence ID" value="MFK70010.1"/>
    <property type="molecule type" value="Genomic_DNA"/>
</dbReference>
<gene>
    <name evidence="2" type="ORF">EEN95_12070</name>
</gene>
<reference evidence="2" key="1">
    <citation type="submission" date="2018-11" db="EMBL/GenBank/DDBJ databases">
        <authorList>
            <consortium name="PulseNet: The National Subtyping Network for Foodborne Disease Surveillance"/>
            <person name="Tarr C.L."/>
            <person name="Trees E."/>
            <person name="Katz L.S."/>
            <person name="Carleton-Romer H.A."/>
            <person name="Stroika S."/>
            <person name="Kucerova Z."/>
            <person name="Roache K.F."/>
            <person name="Sabol A.L."/>
            <person name="Besser J."/>
            <person name="Gerner-Smidt P."/>
        </authorList>
    </citation>
    <scope>NUCLEOTIDE SEQUENCE [LARGE SCALE GENOMIC DNA]</scope>
    <source>
        <strain evidence="2">PNUSAS057377</strain>
    </source>
</reference>
<proteinExistence type="predicted"/>
<keyword evidence="1" id="KW-0812">Transmembrane</keyword>
<accession>A0A3J4MMV8</accession>
<evidence type="ECO:0000256" key="1">
    <source>
        <dbReference type="SAM" id="Phobius"/>
    </source>
</evidence>
<keyword evidence="1" id="KW-0472">Membrane</keyword>
<feature type="transmembrane region" description="Helical" evidence="1">
    <location>
        <begin position="43"/>
        <end position="64"/>
    </location>
</feature>
<protein>
    <submittedName>
        <fullName evidence="2">Uncharacterized protein</fullName>
    </submittedName>
</protein>
<evidence type="ECO:0000313" key="2">
    <source>
        <dbReference type="EMBL" id="MFK70010.1"/>
    </source>
</evidence>
<organism evidence="2">
    <name type="scientific">Salmonella enterica</name>
    <name type="common">Salmonella choleraesuis</name>
    <dbReference type="NCBI Taxonomy" id="28901"/>
    <lineage>
        <taxon>Bacteria</taxon>
        <taxon>Pseudomonadati</taxon>
        <taxon>Pseudomonadota</taxon>
        <taxon>Gammaproteobacteria</taxon>
        <taxon>Enterobacterales</taxon>
        <taxon>Enterobacteriaceae</taxon>
        <taxon>Salmonella</taxon>
    </lineage>
</organism>